<dbReference type="Proteomes" id="UP000182375">
    <property type="component" value="Unassembled WGS sequence"/>
</dbReference>
<evidence type="ECO:0000256" key="1">
    <source>
        <dbReference type="SAM" id="MobiDB-lite"/>
    </source>
</evidence>
<dbReference type="AlphaFoldDB" id="A0A1H5B0I6"/>
<accession>A0A1H5B0I6</accession>
<evidence type="ECO:0000256" key="2">
    <source>
        <dbReference type="SAM" id="SignalP"/>
    </source>
</evidence>
<evidence type="ECO:0000313" key="3">
    <source>
        <dbReference type="EMBL" id="SED48113.1"/>
    </source>
</evidence>
<dbReference type="GeneID" id="95514015"/>
<keyword evidence="2" id="KW-0732">Signal</keyword>
<organism evidence="3 4">
    <name type="scientific">Streptomyces misionensis</name>
    <dbReference type="NCBI Taxonomy" id="67331"/>
    <lineage>
        <taxon>Bacteria</taxon>
        <taxon>Bacillati</taxon>
        <taxon>Actinomycetota</taxon>
        <taxon>Actinomycetes</taxon>
        <taxon>Kitasatosporales</taxon>
        <taxon>Streptomycetaceae</taxon>
        <taxon>Streptomyces</taxon>
    </lineage>
</organism>
<feature type="region of interest" description="Disordered" evidence="1">
    <location>
        <begin position="87"/>
        <end position="127"/>
    </location>
</feature>
<proteinExistence type="predicted"/>
<reference evidence="3 4" key="1">
    <citation type="submission" date="2016-10" db="EMBL/GenBank/DDBJ databases">
        <authorList>
            <person name="de Groot N.N."/>
        </authorList>
    </citation>
    <scope>NUCLEOTIDE SEQUENCE [LARGE SCALE GENOMIC DNA]</scope>
    <source>
        <strain evidence="3 4">DSM 40306</strain>
    </source>
</reference>
<dbReference type="EMBL" id="FNTD01000004">
    <property type="protein sequence ID" value="SED48113.1"/>
    <property type="molecule type" value="Genomic_DNA"/>
</dbReference>
<feature type="region of interest" description="Disordered" evidence="1">
    <location>
        <begin position="25"/>
        <end position="44"/>
    </location>
</feature>
<evidence type="ECO:0000313" key="4">
    <source>
        <dbReference type="Proteomes" id="UP000182375"/>
    </source>
</evidence>
<feature type="signal peptide" evidence="2">
    <location>
        <begin position="1"/>
        <end position="21"/>
    </location>
</feature>
<feature type="chain" id="PRO_5039104822" description="Lipoprotein" evidence="2">
    <location>
        <begin position="22"/>
        <end position="258"/>
    </location>
</feature>
<dbReference type="STRING" id="67331.SAMN04490357_4927"/>
<evidence type="ECO:0008006" key="5">
    <source>
        <dbReference type="Google" id="ProtNLM"/>
    </source>
</evidence>
<protein>
    <recommendedName>
        <fullName evidence="5">Lipoprotein</fullName>
    </recommendedName>
</protein>
<gene>
    <name evidence="3" type="ORF">SAMN04490357_4927</name>
</gene>
<dbReference type="RefSeq" id="WP_239697781.1">
    <property type="nucleotide sequence ID" value="NZ_FNTD01000004.1"/>
</dbReference>
<dbReference type="PROSITE" id="PS51257">
    <property type="entry name" value="PROKAR_LIPOPROTEIN"/>
    <property type="match status" value="1"/>
</dbReference>
<name>A0A1H5B0I6_9ACTN</name>
<feature type="compositionally biased region" description="Low complexity" evidence="1">
    <location>
        <begin position="25"/>
        <end position="34"/>
    </location>
</feature>
<sequence>MKRSSGVRLCAAVAVSALSFALVTGCSGESSDSSSDAKGKSPEKALSAAELKKLVVTGDELPGFDVGPVKQAEAKRVTTDNADCRPLTQVLSGLPPVDAQASTDRLATEKAQKQPASKPTSLDDLDGDKFEGALQKSLDRDVTTVTLASYDGDGAEQALKAVSAAVKACAGGFVGQQAGSKVNFTKVTEEKAAGGGDGSVAFAAFSKTDGETAPVYGEVDRHGTTLSGYFTVNLGSMMAEKAYAVTPAVVKAQEAKLK</sequence>